<evidence type="ECO:0000259" key="9">
    <source>
        <dbReference type="PROSITE" id="PS50026"/>
    </source>
</evidence>
<evidence type="ECO:0000256" key="3">
    <source>
        <dbReference type="ARBA" id="ARBA00022536"/>
    </source>
</evidence>
<evidence type="ECO:0000313" key="10">
    <source>
        <dbReference type="EMBL" id="CAJ0933892.1"/>
    </source>
</evidence>
<sequence>MEHYVTFLDEYRRLCIESLPLGPAYPGTYPGNGPGLVGPGVNGGTGPNIFGPIGTGPNGQGPISGLPSVGTEIGTATLNQTGDICKHFTNLCQNGRCIPTPSNYRCECNMGYKQDSRLECIDVDECASSPCIHGDCVNTQGSYHCRCHEGFQSNPTKQACIDIDECIMNGVMCRNGRCVNTEGSFQCICNAGFETTPDGKNCVGKLANAKSLWFVV</sequence>
<dbReference type="InterPro" id="IPR009030">
    <property type="entry name" value="Growth_fac_rcpt_cys_sf"/>
</dbReference>
<keyword evidence="6 8" id="KW-1015">Disulfide bond</keyword>
<keyword evidence="7" id="KW-0325">Glycoprotein</keyword>
<evidence type="ECO:0000256" key="6">
    <source>
        <dbReference type="ARBA" id="ARBA00023157"/>
    </source>
</evidence>
<proteinExistence type="predicted"/>
<comment type="caution">
    <text evidence="8">Lacks conserved residue(s) required for the propagation of feature annotation.</text>
</comment>
<dbReference type="PANTHER" id="PTHR47333">
    <property type="entry name" value="VON WILLEBRAND FACTOR C AND EGF DOMAIN-CONTAINING PROTEIN"/>
    <property type="match status" value="1"/>
</dbReference>
<keyword evidence="11" id="KW-1185">Reference proteome</keyword>
<keyword evidence="3 8" id="KW-0245">EGF-like domain</keyword>
<keyword evidence="2" id="KW-0964">Secreted</keyword>
<evidence type="ECO:0000313" key="11">
    <source>
        <dbReference type="Proteomes" id="UP001176940"/>
    </source>
</evidence>
<dbReference type="EMBL" id="CAUEEQ010009883">
    <property type="protein sequence ID" value="CAJ0933892.1"/>
    <property type="molecule type" value="Genomic_DNA"/>
</dbReference>
<accession>A0ABN9L5Q0</accession>
<dbReference type="InterPro" id="IPR000742">
    <property type="entry name" value="EGF"/>
</dbReference>
<dbReference type="InterPro" id="IPR001881">
    <property type="entry name" value="EGF-like_Ca-bd_dom"/>
</dbReference>
<dbReference type="Pfam" id="PF00008">
    <property type="entry name" value="EGF"/>
    <property type="match status" value="1"/>
</dbReference>
<reference evidence="10" key="1">
    <citation type="submission" date="2023-07" db="EMBL/GenBank/DDBJ databases">
        <authorList>
            <person name="Stuckert A."/>
        </authorList>
    </citation>
    <scope>NUCLEOTIDE SEQUENCE</scope>
</reference>
<dbReference type="SUPFAM" id="SSF57184">
    <property type="entry name" value="Growth factor receptor domain"/>
    <property type="match status" value="1"/>
</dbReference>
<feature type="disulfide bond" evidence="8">
    <location>
        <begin position="126"/>
        <end position="136"/>
    </location>
</feature>
<evidence type="ECO:0000256" key="2">
    <source>
        <dbReference type="ARBA" id="ARBA00022525"/>
    </source>
</evidence>
<feature type="domain" description="EGF-like" evidence="9">
    <location>
        <begin position="162"/>
        <end position="203"/>
    </location>
</feature>
<dbReference type="PANTHER" id="PTHR47333:SF5">
    <property type="entry name" value="FIBRILLIN-3"/>
    <property type="match status" value="1"/>
</dbReference>
<keyword evidence="4" id="KW-0732">Signal</keyword>
<dbReference type="PROSITE" id="PS50026">
    <property type="entry name" value="EGF_3"/>
    <property type="match status" value="3"/>
</dbReference>
<evidence type="ECO:0000256" key="5">
    <source>
        <dbReference type="ARBA" id="ARBA00022737"/>
    </source>
</evidence>
<dbReference type="PROSITE" id="PS01187">
    <property type="entry name" value="EGF_CA"/>
    <property type="match status" value="1"/>
</dbReference>
<feature type="domain" description="EGF-like" evidence="9">
    <location>
        <begin position="81"/>
        <end position="121"/>
    </location>
</feature>
<dbReference type="SMART" id="SM00181">
    <property type="entry name" value="EGF"/>
    <property type="match status" value="3"/>
</dbReference>
<dbReference type="InterPro" id="IPR018097">
    <property type="entry name" value="EGF_Ca-bd_CS"/>
</dbReference>
<dbReference type="SMART" id="SM00179">
    <property type="entry name" value="EGF_CA"/>
    <property type="match status" value="3"/>
</dbReference>
<name>A0ABN9L5Q0_9NEOB</name>
<evidence type="ECO:0000256" key="4">
    <source>
        <dbReference type="ARBA" id="ARBA00022729"/>
    </source>
</evidence>
<evidence type="ECO:0000256" key="1">
    <source>
        <dbReference type="ARBA" id="ARBA00004613"/>
    </source>
</evidence>
<organism evidence="10 11">
    <name type="scientific">Ranitomeya imitator</name>
    <name type="common">mimic poison frog</name>
    <dbReference type="NCBI Taxonomy" id="111125"/>
    <lineage>
        <taxon>Eukaryota</taxon>
        <taxon>Metazoa</taxon>
        <taxon>Chordata</taxon>
        <taxon>Craniata</taxon>
        <taxon>Vertebrata</taxon>
        <taxon>Euteleostomi</taxon>
        <taxon>Amphibia</taxon>
        <taxon>Batrachia</taxon>
        <taxon>Anura</taxon>
        <taxon>Neobatrachia</taxon>
        <taxon>Hyloidea</taxon>
        <taxon>Dendrobatidae</taxon>
        <taxon>Dendrobatinae</taxon>
        <taxon>Ranitomeya</taxon>
    </lineage>
</organism>
<feature type="domain" description="EGF-like" evidence="9">
    <location>
        <begin position="122"/>
        <end position="161"/>
    </location>
</feature>
<dbReference type="Proteomes" id="UP001176940">
    <property type="component" value="Unassembled WGS sequence"/>
</dbReference>
<dbReference type="PROSITE" id="PS00010">
    <property type="entry name" value="ASX_HYDROXYL"/>
    <property type="match status" value="2"/>
</dbReference>
<dbReference type="Pfam" id="PF07645">
    <property type="entry name" value="EGF_CA"/>
    <property type="match status" value="2"/>
</dbReference>
<dbReference type="PROSITE" id="PS01186">
    <property type="entry name" value="EGF_2"/>
    <property type="match status" value="3"/>
</dbReference>
<dbReference type="CDD" id="cd00054">
    <property type="entry name" value="EGF_CA"/>
    <property type="match status" value="2"/>
</dbReference>
<comment type="subcellular location">
    <subcellularLocation>
        <location evidence="1">Secreted</location>
    </subcellularLocation>
</comment>
<evidence type="ECO:0000256" key="7">
    <source>
        <dbReference type="ARBA" id="ARBA00023180"/>
    </source>
</evidence>
<dbReference type="InterPro" id="IPR000152">
    <property type="entry name" value="EGF-type_Asp/Asn_hydroxyl_site"/>
</dbReference>
<dbReference type="Gene3D" id="2.10.25.10">
    <property type="entry name" value="Laminin"/>
    <property type="match status" value="3"/>
</dbReference>
<keyword evidence="5" id="KW-0677">Repeat</keyword>
<gene>
    <name evidence="10" type="ORF">RIMI_LOCUS5695935</name>
</gene>
<comment type="caution">
    <text evidence="10">The sequence shown here is derived from an EMBL/GenBank/DDBJ whole genome shotgun (WGS) entry which is preliminary data.</text>
</comment>
<dbReference type="InterPro" id="IPR049883">
    <property type="entry name" value="NOTCH1_EGF-like"/>
</dbReference>
<dbReference type="InterPro" id="IPR052080">
    <property type="entry name" value="vWF_C/EGF_Fibrillin"/>
</dbReference>
<evidence type="ECO:0000256" key="8">
    <source>
        <dbReference type="PROSITE-ProRule" id="PRU00076"/>
    </source>
</evidence>
<protein>
    <recommendedName>
        <fullName evidence="9">EGF-like domain-containing protein</fullName>
    </recommendedName>
</protein>